<feature type="compositionally biased region" description="Basic and acidic residues" evidence="2">
    <location>
        <begin position="19"/>
        <end position="34"/>
    </location>
</feature>
<evidence type="ECO:0000256" key="1">
    <source>
        <dbReference type="ARBA" id="ARBA00005237"/>
    </source>
</evidence>
<keyword evidence="4" id="KW-1185">Reference proteome</keyword>
<organism evidence="3 4">
    <name type="scientific">Scophthalmus maximus</name>
    <name type="common">Turbot</name>
    <name type="synonym">Psetta maxima</name>
    <dbReference type="NCBI Taxonomy" id="52904"/>
    <lineage>
        <taxon>Eukaryota</taxon>
        <taxon>Metazoa</taxon>
        <taxon>Chordata</taxon>
        <taxon>Craniata</taxon>
        <taxon>Vertebrata</taxon>
        <taxon>Euteleostomi</taxon>
        <taxon>Actinopterygii</taxon>
        <taxon>Neopterygii</taxon>
        <taxon>Teleostei</taxon>
        <taxon>Neoteleostei</taxon>
        <taxon>Acanthomorphata</taxon>
        <taxon>Carangaria</taxon>
        <taxon>Pleuronectiformes</taxon>
        <taxon>Pleuronectoidei</taxon>
        <taxon>Scophthalmidae</taxon>
        <taxon>Scophthalmus</taxon>
    </lineage>
</organism>
<dbReference type="AlphaFoldDB" id="A0A2U9BY78"/>
<evidence type="ECO:0000313" key="3">
    <source>
        <dbReference type="EMBL" id="AWP08142.1"/>
    </source>
</evidence>
<feature type="region of interest" description="Disordered" evidence="2">
    <location>
        <begin position="1"/>
        <end position="34"/>
    </location>
</feature>
<gene>
    <name evidence="3" type="ORF">SMAX5B_021264</name>
</gene>
<dbReference type="Proteomes" id="UP000246464">
    <property type="component" value="Chromosome 10"/>
</dbReference>
<feature type="compositionally biased region" description="Low complexity" evidence="2">
    <location>
        <begin position="1"/>
        <end position="11"/>
    </location>
</feature>
<sequence length="122" mass="13147">MGCGNSSVTSTTGGGPAEASKDVTEDPLVDDEKRRNYGGVYVGLPSDMTTVAASQSKSTHKGSCIFIHLETLTLQAEGMYVLRFWLTTHWLKSQALAPSLSKDVDSLLWLGGRCHTESRVAQ</sequence>
<dbReference type="Pfam" id="PF15506">
    <property type="entry name" value="OCC1"/>
    <property type="match status" value="1"/>
</dbReference>
<evidence type="ECO:0000256" key="2">
    <source>
        <dbReference type="SAM" id="MobiDB-lite"/>
    </source>
</evidence>
<dbReference type="EMBL" id="CP026252">
    <property type="protein sequence ID" value="AWP08142.1"/>
    <property type="molecule type" value="Genomic_DNA"/>
</dbReference>
<comment type="similarity">
    <text evidence="1">Belongs to the OCC1 family.</text>
</comment>
<name>A0A2U9BY78_SCOMX</name>
<dbReference type="InterPro" id="IPR029133">
    <property type="entry name" value="OCC1"/>
</dbReference>
<dbReference type="PANTHER" id="PTHR38502">
    <property type="entry name" value="OVEREXPRESSED IN COLON CARCINOMA 1 PROTEIN"/>
    <property type="match status" value="1"/>
</dbReference>
<proteinExistence type="inferred from homology"/>
<evidence type="ECO:0000313" key="4">
    <source>
        <dbReference type="Proteomes" id="UP000246464"/>
    </source>
</evidence>
<accession>A0A2U9BY78</accession>
<reference evidence="3 4" key="1">
    <citation type="submission" date="2017-12" db="EMBL/GenBank/DDBJ databases">
        <title>Integrating genomic resources of turbot (Scophthalmus maximus) in depth evaluation of genetic and physical mapping variation across individuals.</title>
        <authorList>
            <person name="Martinez P."/>
        </authorList>
    </citation>
    <scope>NUCLEOTIDE SEQUENCE [LARGE SCALE GENOMIC DNA]</scope>
</reference>
<protein>
    <submittedName>
        <fullName evidence="3">OCC1 domain containing protein</fullName>
    </submittedName>
</protein>
<dbReference type="PANTHER" id="PTHR38502:SF1">
    <property type="entry name" value="OVEREXPRESSED IN COLON CARCINOMA 1 PROTEIN"/>
    <property type="match status" value="1"/>
</dbReference>